<sequence length="74" mass="8683">MESLNKPEQLDLFGGVDLDFPPAPAENRLNGVYYEQATGLFVSYVLGRRHYEWPAKTCTFDKEWREKTMRERAI</sequence>
<dbReference type="AlphaFoldDB" id="A0A839U0D1"/>
<reference evidence="1 2" key="1">
    <citation type="submission" date="2020-08" db="EMBL/GenBank/DDBJ databases">
        <title>Genomic Encyclopedia of Type Strains, Phase III (KMG-III): the genomes of soil and plant-associated and newly described type strains.</title>
        <authorList>
            <person name="Whitman W."/>
        </authorList>
    </citation>
    <scope>NUCLEOTIDE SEQUENCE [LARGE SCALE GENOMIC DNA]</scope>
    <source>
        <strain evidence="1 2">CECT 5831</strain>
    </source>
</reference>
<dbReference type="RefSeq" id="WP_183587772.1">
    <property type="nucleotide sequence ID" value="NZ_JACHXJ010000012.1"/>
</dbReference>
<protein>
    <submittedName>
        <fullName evidence="1">Uncharacterized protein</fullName>
    </submittedName>
</protein>
<evidence type="ECO:0000313" key="1">
    <source>
        <dbReference type="EMBL" id="MBB3132161.1"/>
    </source>
</evidence>
<evidence type="ECO:0000313" key="2">
    <source>
        <dbReference type="Proteomes" id="UP000517523"/>
    </source>
</evidence>
<gene>
    <name evidence="1" type="ORF">FHS19_006888</name>
</gene>
<accession>A0A839U0D1</accession>
<name>A0A839U0D1_9BACL</name>
<organism evidence="1 2">
    <name type="scientific">Paenibacillus rhizosphaerae</name>
    <dbReference type="NCBI Taxonomy" id="297318"/>
    <lineage>
        <taxon>Bacteria</taxon>
        <taxon>Bacillati</taxon>
        <taxon>Bacillota</taxon>
        <taxon>Bacilli</taxon>
        <taxon>Bacillales</taxon>
        <taxon>Paenibacillaceae</taxon>
        <taxon>Paenibacillus</taxon>
    </lineage>
</organism>
<dbReference type="Proteomes" id="UP000517523">
    <property type="component" value="Unassembled WGS sequence"/>
</dbReference>
<comment type="caution">
    <text evidence="1">The sequence shown here is derived from an EMBL/GenBank/DDBJ whole genome shotgun (WGS) entry which is preliminary data.</text>
</comment>
<dbReference type="EMBL" id="JACHXJ010000012">
    <property type="protein sequence ID" value="MBB3132161.1"/>
    <property type="molecule type" value="Genomic_DNA"/>
</dbReference>
<proteinExistence type="predicted"/>